<name>G0S8N1_CHATD</name>
<dbReference type="Proteomes" id="UP000008066">
    <property type="component" value="Unassembled WGS sequence"/>
</dbReference>
<evidence type="ECO:0000313" key="2">
    <source>
        <dbReference type="EMBL" id="EGS21991.1"/>
    </source>
</evidence>
<dbReference type="RefSeq" id="XP_006694287.1">
    <property type="nucleotide sequence ID" value="XM_006694224.1"/>
</dbReference>
<feature type="region of interest" description="Disordered" evidence="1">
    <location>
        <begin position="1"/>
        <end position="40"/>
    </location>
</feature>
<dbReference type="EMBL" id="GL988041">
    <property type="protein sequence ID" value="EGS21991.1"/>
    <property type="molecule type" value="Genomic_DNA"/>
</dbReference>
<accession>G0S8N1</accession>
<feature type="compositionally biased region" description="Low complexity" evidence="1">
    <location>
        <begin position="16"/>
        <end position="27"/>
    </location>
</feature>
<evidence type="ECO:0000256" key="1">
    <source>
        <dbReference type="SAM" id="MobiDB-lite"/>
    </source>
</evidence>
<reference evidence="2 3" key="1">
    <citation type="journal article" date="2011" name="Cell">
        <title>Insight into structure and assembly of the nuclear pore complex by utilizing the genome of a eukaryotic thermophile.</title>
        <authorList>
            <person name="Amlacher S."/>
            <person name="Sarges P."/>
            <person name="Flemming D."/>
            <person name="van Noort V."/>
            <person name="Kunze R."/>
            <person name="Devos D.P."/>
            <person name="Arumugam M."/>
            <person name="Bork P."/>
            <person name="Hurt E."/>
        </authorList>
    </citation>
    <scope>NUCLEOTIDE SEQUENCE [LARGE SCALE GENOMIC DNA]</scope>
    <source>
        <strain evidence="3">DSM 1495 / CBS 144.50 / IMI 039719</strain>
    </source>
</reference>
<dbReference type="GeneID" id="18257906"/>
<dbReference type="OrthoDB" id="3598281at2759"/>
<evidence type="ECO:0000313" key="3">
    <source>
        <dbReference type="Proteomes" id="UP000008066"/>
    </source>
</evidence>
<dbReference type="KEGG" id="cthr:CTHT_0038680"/>
<sequence length="215" mass="23841">MKQEPVGSPGLGHSQAQPAAAASYGAAPAPPAEVEPGGVAAGENPTAIRFLQRLVELNSEDTASLEKGVRVLKNLKVSLQLSNCNNTQAPHWLESIDRLLNTRPLRRGAAPVSYARMKMIMINHVEVKRHTMFQQATDSVKLHLEELTKRIETEALSVSGTRLPVCSRRRGHPLSGHDWRFPPPPREELLLLQEMKPLVECVDEAFREHVWASSR</sequence>
<keyword evidence="3" id="KW-1185">Reference proteome</keyword>
<dbReference type="HOGENOM" id="CLU_1283131_0_0_1"/>
<dbReference type="AlphaFoldDB" id="G0S8N1"/>
<proteinExistence type="predicted"/>
<protein>
    <submittedName>
        <fullName evidence="2">Uncharacterized protein</fullName>
    </submittedName>
</protein>
<organism evidence="3">
    <name type="scientific">Chaetomium thermophilum (strain DSM 1495 / CBS 144.50 / IMI 039719)</name>
    <name type="common">Thermochaetoides thermophila</name>
    <dbReference type="NCBI Taxonomy" id="759272"/>
    <lineage>
        <taxon>Eukaryota</taxon>
        <taxon>Fungi</taxon>
        <taxon>Dikarya</taxon>
        <taxon>Ascomycota</taxon>
        <taxon>Pezizomycotina</taxon>
        <taxon>Sordariomycetes</taxon>
        <taxon>Sordariomycetidae</taxon>
        <taxon>Sordariales</taxon>
        <taxon>Chaetomiaceae</taxon>
        <taxon>Thermochaetoides</taxon>
    </lineage>
</organism>
<gene>
    <name evidence="2" type="ORF">CTHT_0038680</name>
</gene>